<feature type="DNA-binding region" description="H-T-H motif" evidence="2">
    <location>
        <begin position="29"/>
        <end position="48"/>
    </location>
</feature>
<protein>
    <submittedName>
        <fullName evidence="4">Transcriptional regulator, TetR family</fullName>
    </submittedName>
</protein>
<keyword evidence="1 2" id="KW-0238">DNA-binding</keyword>
<organism evidence="4 5">
    <name type="scientific">Weissella bombi</name>
    <dbReference type="NCBI Taxonomy" id="1505725"/>
    <lineage>
        <taxon>Bacteria</taxon>
        <taxon>Bacillati</taxon>
        <taxon>Bacillota</taxon>
        <taxon>Bacilli</taxon>
        <taxon>Lactobacillales</taxon>
        <taxon>Lactobacillaceae</taxon>
        <taxon>Weissella</taxon>
    </lineage>
</organism>
<dbReference type="RefSeq" id="WP_092461295.1">
    <property type="nucleotide sequence ID" value="NZ_BJEE01000002.1"/>
</dbReference>
<dbReference type="OrthoDB" id="6430772at2"/>
<dbReference type="SUPFAM" id="SSF46689">
    <property type="entry name" value="Homeodomain-like"/>
    <property type="match status" value="1"/>
</dbReference>
<evidence type="ECO:0000313" key="4">
    <source>
        <dbReference type="EMBL" id="SCB76266.1"/>
    </source>
</evidence>
<dbReference type="PRINTS" id="PR00455">
    <property type="entry name" value="HTHTETR"/>
</dbReference>
<dbReference type="STRING" id="1505725.GA0061074_101258"/>
<dbReference type="GO" id="GO:0003677">
    <property type="term" value="F:DNA binding"/>
    <property type="evidence" value="ECO:0007669"/>
    <property type="project" value="UniProtKB-UniRule"/>
</dbReference>
<dbReference type="PROSITE" id="PS50977">
    <property type="entry name" value="HTH_TETR_2"/>
    <property type="match status" value="1"/>
</dbReference>
<accession>A0A1C3Z1Q4</accession>
<keyword evidence="5" id="KW-1185">Reference proteome</keyword>
<evidence type="ECO:0000256" key="1">
    <source>
        <dbReference type="ARBA" id="ARBA00023125"/>
    </source>
</evidence>
<dbReference type="AlphaFoldDB" id="A0A1C3Z1Q4"/>
<dbReference type="EMBL" id="FMAO01000001">
    <property type="protein sequence ID" value="SCB76266.1"/>
    <property type="molecule type" value="Genomic_DNA"/>
</dbReference>
<sequence>MRQRDENKITALSNAALDLVAEQGIVNLSINKMAKRAGVSVATAYVYYDNKADLLGKLFQQVQNLLINDMIMPDEGLSLEEQFAQVLQQYADRFRNNVREVEFLAAMLANPQFLPAELQNSGSLLNSELLSIITQAYRQNKLVTGSVDLIVAQTIQPMQWLLQSRIQNQLTVSDEEVADFIMMAKRAIFK</sequence>
<dbReference type="Proteomes" id="UP000199268">
    <property type="component" value="Unassembled WGS sequence"/>
</dbReference>
<evidence type="ECO:0000313" key="5">
    <source>
        <dbReference type="Proteomes" id="UP000199268"/>
    </source>
</evidence>
<dbReference type="Gene3D" id="1.10.357.10">
    <property type="entry name" value="Tetracycline Repressor, domain 2"/>
    <property type="match status" value="1"/>
</dbReference>
<dbReference type="PANTHER" id="PTHR43479:SF11">
    <property type="entry name" value="ACREF_ENVCD OPERON REPRESSOR-RELATED"/>
    <property type="match status" value="1"/>
</dbReference>
<dbReference type="InterPro" id="IPR001647">
    <property type="entry name" value="HTH_TetR"/>
</dbReference>
<feature type="domain" description="HTH tetR-type" evidence="3">
    <location>
        <begin position="6"/>
        <end position="66"/>
    </location>
</feature>
<evidence type="ECO:0000256" key="2">
    <source>
        <dbReference type="PROSITE-ProRule" id="PRU00335"/>
    </source>
</evidence>
<dbReference type="PANTHER" id="PTHR43479">
    <property type="entry name" value="ACREF/ENVCD OPERON REPRESSOR-RELATED"/>
    <property type="match status" value="1"/>
</dbReference>
<proteinExistence type="predicted"/>
<dbReference type="Pfam" id="PF00440">
    <property type="entry name" value="TetR_N"/>
    <property type="match status" value="1"/>
</dbReference>
<reference evidence="5" key="1">
    <citation type="submission" date="2016-08" db="EMBL/GenBank/DDBJ databases">
        <authorList>
            <person name="Varghese N."/>
            <person name="Submissions Spin"/>
        </authorList>
    </citation>
    <scope>NUCLEOTIDE SEQUENCE [LARGE SCALE GENOMIC DNA]</scope>
    <source>
        <strain evidence="5">R-53094</strain>
    </source>
</reference>
<gene>
    <name evidence="4" type="ORF">GA0061074_101258</name>
</gene>
<dbReference type="InterPro" id="IPR050624">
    <property type="entry name" value="HTH-type_Tx_Regulator"/>
</dbReference>
<name>A0A1C3Z1Q4_9LACO</name>
<evidence type="ECO:0000259" key="3">
    <source>
        <dbReference type="PROSITE" id="PS50977"/>
    </source>
</evidence>
<dbReference type="InterPro" id="IPR009057">
    <property type="entry name" value="Homeodomain-like_sf"/>
</dbReference>